<dbReference type="AlphaFoldDB" id="X1MXQ0"/>
<gene>
    <name evidence="1" type="ORF">S06H3_12936</name>
</gene>
<sequence length="179" mass="20274">GQDEIGYSTFPDLTYSLNLQVNYKKLSLTALFQGASMVNTYSQFHALSNFSKPYEFHYKYRWQPAPDNPDVNINPDAKLPAMLGDGLGRTINNEKNSDFWRQNTTYLRLKNLNISYSLPQKWMQTIGIQDLRVFLAGSNLLTLSKLGIYKTSIDPEATSGAHRVYPPIKTISIGINVTM</sequence>
<feature type="non-terminal residue" evidence="1">
    <location>
        <position position="1"/>
    </location>
</feature>
<dbReference type="EMBL" id="BARV01006316">
    <property type="protein sequence ID" value="GAI11154.1"/>
    <property type="molecule type" value="Genomic_DNA"/>
</dbReference>
<proteinExistence type="predicted"/>
<name>X1MXQ0_9ZZZZ</name>
<reference evidence="1" key="1">
    <citation type="journal article" date="2014" name="Front. Microbiol.">
        <title>High frequency of phylogenetically diverse reductive dehalogenase-homologous genes in deep subseafloor sedimentary metagenomes.</title>
        <authorList>
            <person name="Kawai M."/>
            <person name="Futagami T."/>
            <person name="Toyoda A."/>
            <person name="Takaki Y."/>
            <person name="Nishi S."/>
            <person name="Hori S."/>
            <person name="Arai W."/>
            <person name="Tsubouchi T."/>
            <person name="Morono Y."/>
            <person name="Uchiyama I."/>
            <person name="Ito T."/>
            <person name="Fujiyama A."/>
            <person name="Inagaki F."/>
            <person name="Takami H."/>
        </authorList>
    </citation>
    <scope>NUCLEOTIDE SEQUENCE</scope>
    <source>
        <strain evidence="1">Expedition CK06-06</strain>
    </source>
</reference>
<evidence type="ECO:0000313" key="1">
    <source>
        <dbReference type="EMBL" id="GAI11154.1"/>
    </source>
</evidence>
<comment type="caution">
    <text evidence="1">The sequence shown here is derived from an EMBL/GenBank/DDBJ whole genome shotgun (WGS) entry which is preliminary data.</text>
</comment>
<accession>X1MXQ0</accession>
<evidence type="ECO:0008006" key="2">
    <source>
        <dbReference type="Google" id="ProtNLM"/>
    </source>
</evidence>
<organism evidence="1">
    <name type="scientific">marine sediment metagenome</name>
    <dbReference type="NCBI Taxonomy" id="412755"/>
    <lineage>
        <taxon>unclassified sequences</taxon>
        <taxon>metagenomes</taxon>
        <taxon>ecological metagenomes</taxon>
    </lineage>
</organism>
<protein>
    <recommendedName>
        <fullName evidence="2">TonB-dependent receptor-like beta-barrel domain-containing protein</fullName>
    </recommendedName>
</protein>